<keyword evidence="2" id="KW-1185">Reference proteome</keyword>
<evidence type="ECO:0000313" key="2">
    <source>
        <dbReference type="Proteomes" id="UP000675881"/>
    </source>
</evidence>
<sequence>MFLMIEKKRDCFKHPGSPLVCTYCHEVGMYRQYIHNGNVNSITRLFQIHIRTKNVILDLSTTLHNIIRIEEFNMLRHICSRALSTVTSSNKFLESQGISELSLSSLVNDEIIQRYPQQQKIISEYSTSLHPGSFVLTKESMLKDGFVKVMKEFVPLMVVGNRENMLKASEIDRLLELIKLMCLIRLALRIHETVNEDIETESSNKKAILVGDFFLTLANSTAASLEDPEIFSFISQCSVNYIRCKFSKNNDIGLGHLIGCGLISAHRVTDTQISEMTHSTLKTLGISLDD</sequence>
<accession>A0A7R8H3S0</accession>
<dbReference type="EMBL" id="HG994593">
    <property type="protein sequence ID" value="CAF2848145.1"/>
    <property type="molecule type" value="Genomic_DNA"/>
</dbReference>
<dbReference type="AlphaFoldDB" id="A0A7R8H3S0"/>
<gene>
    <name evidence="1" type="ORF">LSAA_5655</name>
</gene>
<proteinExistence type="predicted"/>
<reference evidence="1" key="1">
    <citation type="submission" date="2021-02" db="EMBL/GenBank/DDBJ databases">
        <authorList>
            <person name="Bekaert M."/>
        </authorList>
    </citation>
    <scope>NUCLEOTIDE SEQUENCE</scope>
    <source>
        <strain evidence="1">IoA-00</strain>
    </source>
</reference>
<name>A0A7R8H3S0_LEPSM</name>
<protein>
    <submittedName>
        <fullName evidence="1">(salmon louse) hypothetical protein</fullName>
    </submittedName>
</protein>
<evidence type="ECO:0000313" key="1">
    <source>
        <dbReference type="EMBL" id="CAF2848145.1"/>
    </source>
</evidence>
<organism evidence="1 2">
    <name type="scientific">Lepeophtheirus salmonis</name>
    <name type="common">Salmon louse</name>
    <name type="synonym">Caligus salmonis</name>
    <dbReference type="NCBI Taxonomy" id="72036"/>
    <lineage>
        <taxon>Eukaryota</taxon>
        <taxon>Metazoa</taxon>
        <taxon>Ecdysozoa</taxon>
        <taxon>Arthropoda</taxon>
        <taxon>Crustacea</taxon>
        <taxon>Multicrustacea</taxon>
        <taxon>Hexanauplia</taxon>
        <taxon>Copepoda</taxon>
        <taxon>Siphonostomatoida</taxon>
        <taxon>Caligidae</taxon>
        <taxon>Lepeophtheirus</taxon>
    </lineage>
</organism>
<dbReference type="Proteomes" id="UP000675881">
    <property type="component" value="Chromosome 14"/>
</dbReference>